<comment type="caution">
    <text evidence="2">The sequence shown here is derived from an EMBL/GenBank/DDBJ whole genome shotgun (WGS) entry which is preliminary data.</text>
</comment>
<feature type="domain" description="DUF5919" evidence="1">
    <location>
        <begin position="143"/>
        <end position="284"/>
    </location>
</feature>
<accession>A0ABS3X183</accession>
<organism evidence="2 3">
    <name type="scientific">Streptomyces spirodelae</name>
    <dbReference type="NCBI Taxonomy" id="2812904"/>
    <lineage>
        <taxon>Bacteria</taxon>
        <taxon>Bacillati</taxon>
        <taxon>Actinomycetota</taxon>
        <taxon>Actinomycetes</taxon>
        <taxon>Kitasatosporales</taxon>
        <taxon>Streptomycetaceae</taxon>
        <taxon>Streptomyces</taxon>
    </lineage>
</organism>
<evidence type="ECO:0000259" key="1">
    <source>
        <dbReference type="Pfam" id="PF19319"/>
    </source>
</evidence>
<proteinExistence type="predicted"/>
<protein>
    <recommendedName>
        <fullName evidence="1">DUF5919 domain-containing protein</fullName>
    </recommendedName>
</protein>
<evidence type="ECO:0000313" key="2">
    <source>
        <dbReference type="EMBL" id="MBO8188827.1"/>
    </source>
</evidence>
<name>A0ABS3X183_9ACTN</name>
<dbReference type="Pfam" id="PF19319">
    <property type="entry name" value="DUF5919"/>
    <property type="match status" value="1"/>
</dbReference>
<evidence type="ECO:0000313" key="3">
    <source>
        <dbReference type="Proteomes" id="UP001518976"/>
    </source>
</evidence>
<gene>
    <name evidence="2" type="ORF">JW592_25650</name>
</gene>
<sequence length="289" mass="31762">MRESANDSAEVVSLHGRTAYKPDLSQLARNQLAAARAARGLSVEEFAELLSAMLDWHVSPEALESWEGVTTPPGDVLVAADIIGRQRGPQLGGADGDESQDALAQLVGNQFADLTGVYVSRSEFQAKVPASDIFDDAKDIRMCGLSLNLLCQAYSGSRLKEIVQAGTHLQALFLKPNGRYIADREREEGYPEGQLSALTALNIAILKERVVGELSEEAADRVEIGVYDEPIRFNLTLIDKQMCVAQPYLPETRGVDSPVFLVRKRRAVGGLYSTFDQIFTSMWERRTTE</sequence>
<dbReference type="Proteomes" id="UP001518976">
    <property type="component" value="Unassembled WGS sequence"/>
</dbReference>
<keyword evidence="3" id="KW-1185">Reference proteome</keyword>
<dbReference type="EMBL" id="JAFFZN010000027">
    <property type="protein sequence ID" value="MBO8188827.1"/>
    <property type="molecule type" value="Genomic_DNA"/>
</dbReference>
<dbReference type="RefSeq" id="WP_209267594.1">
    <property type="nucleotide sequence ID" value="NZ_JAFFZN010000027.1"/>
</dbReference>
<dbReference type="InterPro" id="IPR045697">
    <property type="entry name" value="DUF5919"/>
</dbReference>
<reference evidence="2 3" key="1">
    <citation type="submission" date="2021-02" db="EMBL/GenBank/DDBJ databases">
        <title>Streptomyces spirodelae sp. nov., isolated from duckweed.</title>
        <authorList>
            <person name="Saimee Y."/>
            <person name="Duangmal K."/>
        </authorList>
    </citation>
    <scope>NUCLEOTIDE SEQUENCE [LARGE SCALE GENOMIC DNA]</scope>
    <source>
        <strain evidence="2 3">DW4-2</strain>
    </source>
</reference>